<name>A0A5C6MSS3_9TELE</name>
<gene>
    <name evidence="1" type="ORF">D4764_07G0008450</name>
</gene>
<proteinExistence type="predicted"/>
<dbReference type="PANTHER" id="PTHR14241">
    <property type="entry name" value="INTERFERON-INDUCED PROTEIN 44"/>
    <property type="match status" value="1"/>
</dbReference>
<reference evidence="1 2" key="1">
    <citation type="submission" date="2019-04" db="EMBL/GenBank/DDBJ databases">
        <title>Chromosome genome assembly for Takifugu flavidus.</title>
        <authorList>
            <person name="Xiao S."/>
        </authorList>
    </citation>
    <scope>NUCLEOTIDE SEQUENCE [LARGE SCALE GENOMIC DNA]</scope>
    <source>
        <strain evidence="1">HTHZ2018</strain>
        <tissue evidence="1">Muscle</tissue>
    </source>
</reference>
<dbReference type="InterPro" id="IPR027417">
    <property type="entry name" value="P-loop_NTPase"/>
</dbReference>
<dbReference type="Gene3D" id="3.40.50.300">
    <property type="entry name" value="P-loop containing nucleotide triphosphate hydrolases"/>
    <property type="match status" value="1"/>
</dbReference>
<dbReference type="EMBL" id="RHFK02000020">
    <property type="protein sequence ID" value="TWW58126.1"/>
    <property type="molecule type" value="Genomic_DNA"/>
</dbReference>
<sequence length="299" mass="32665">MAQAPDRSPWKTVVWGERKRTKLIKAIKEFKPISGSVTKARILLLGPSGVGKQRTTLMKNISSYKPSCTEAARVLLLGPVGSGKSSFISSVQSVFNGRVTNRAMVGSFSTSFTKKLQFYKIRSLRGQQPDGLVLCDTMGLGDGAMTGPTLHDVLSVIQGHVPEGHVFSPVQPVNPSQTLGYRKRPSLEEKIHCVAFVLDAVKMSSYHGSLSSSFQQLREHISELGIHQVALLTHVDLINRAAALLGMSTSYIVPVKNYSSELDVDDNTDVLLLNAVDHILQYADLYFLDNSPPPDCETP</sequence>
<accession>A0A5C6MSS3</accession>
<dbReference type="AlphaFoldDB" id="A0A5C6MSS3"/>
<dbReference type="Proteomes" id="UP000324091">
    <property type="component" value="Chromosome 7"/>
</dbReference>
<evidence type="ECO:0000313" key="2">
    <source>
        <dbReference type="Proteomes" id="UP000324091"/>
    </source>
</evidence>
<dbReference type="PANTHER" id="PTHR14241:SF28">
    <property type="entry name" value="INTERFERON-INDUCED PROTEIN 44-LIKE"/>
    <property type="match status" value="1"/>
</dbReference>
<evidence type="ECO:0000313" key="1">
    <source>
        <dbReference type="EMBL" id="TWW58126.1"/>
    </source>
</evidence>
<comment type="caution">
    <text evidence="1">The sequence shown here is derived from an EMBL/GenBank/DDBJ whole genome shotgun (WGS) entry which is preliminary data.</text>
</comment>
<keyword evidence="2" id="KW-1185">Reference proteome</keyword>
<protein>
    <submittedName>
        <fullName evidence="1">Interferon-induced protein 44-like</fullName>
    </submittedName>
</protein>
<dbReference type="CDD" id="cd00882">
    <property type="entry name" value="Ras_like_GTPase"/>
    <property type="match status" value="1"/>
</dbReference>
<dbReference type="SUPFAM" id="SSF52540">
    <property type="entry name" value="P-loop containing nucleoside triphosphate hydrolases"/>
    <property type="match status" value="1"/>
</dbReference>
<organism evidence="1 2">
    <name type="scientific">Takifugu flavidus</name>
    <name type="common">sansaifugu</name>
    <dbReference type="NCBI Taxonomy" id="433684"/>
    <lineage>
        <taxon>Eukaryota</taxon>
        <taxon>Metazoa</taxon>
        <taxon>Chordata</taxon>
        <taxon>Craniata</taxon>
        <taxon>Vertebrata</taxon>
        <taxon>Euteleostomi</taxon>
        <taxon>Actinopterygii</taxon>
        <taxon>Neopterygii</taxon>
        <taxon>Teleostei</taxon>
        <taxon>Neoteleostei</taxon>
        <taxon>Acanthomorphata</taxon>
        <taxon>Eupercaria</taxon>
        <taxon>Tetraodontiformes</taxon>
        <taxon>Tetradontoidea</taxon>
        <taxon>Tetraodontidae</taxon>
        <taxon>Takifugu</taxon>
    </lineage>
</organism>